<name>A0A2A9FBI2_9PSEU</name>
<dbReference type="AlphaFoldDB" id="A0A2A9FBI2"/>
<keyword evidence="3" id="KW-1185">Reference proteome</keyword>
<feature type="region of interest" description="Disordered" evidence="1">
    <location>
        <begin position="1"/>
        <end position="31"/>
    </location>
</feature>
<dbReference type="Proteomes" id="UP000243542">
    <property type="component" value="Unassembled WGS sequence"/>
</dbReference>
<organism evidence="2 3">
    <name type="scientific">Amycolatopsis sulphurea</name>
    <dbReference type="NCBI Taxonomy" id="76022"/>
    <lineage>
        <taxon>Bacteria</taxon>
        <taxon>Bacillati</taxon>
        <taxon>Actinomycetota</taxon>
        <taxon>Actinomycetes</taxon>
        <taxon>Pseudonocardiales</taxon>
        <taxon>Pseudonocardiaceae</taxon>
        <taxon>Amycolatopsis</taxon>
    </lineage>
</organism>
<protein>
    <submittedName>
        <fullName evidence="2">Protein involved in plasmid replication-relaxation</fullName>
    </submittedName>
</protein>
<dbReference type="Pfam" id="PF13814">
    <property type="entry name" value="Replic_Relax"/>
    <property type="match status" value="1"/>
</dbReference>
<reference evidence="2 3" key="1">
    <citation type="submission" date="2017-10" db="EMBL/GenBank/DDBJ databases">
        <title>Sequencing the genomes of 1000 actinobacteria strains.</title>
        <authorList>
            <person name="Klenk H.-P."/>
        </authorList>
    </citation>
    <scope>NUCLEOTIDE SEQUENCE [LARGE SCALE GENOMIC DNA]</scope>
    <source>
        <strain evidence="2 3">DSM 46092</strain>
    </source>
</reference>
<sequence>MPVPQLPRNTYPQPPRVQLQPASTGEALARSRGLTERDMSLLSYLDRHRVLTAVQVTRLLFGSPHHARHRLTALYQRGVLARFRREVWPGSQPWRYTLGHVGATVHAAATETPLPKPSTVTEKVLRLAHSPHTEHLLGVNEFFTRLAGAARAREGYALAQWWPETITADACAGIVRPDGYGEYSDPHGTLGFFYEHDTGTETLDTLTDKITKYAELARAGIGKPVLFRLPSAVRERNLHEAITRRWPGRVPVPVATTAADHPAPNEPATDAIWLPAGQTRRRALTQLAARRGAPAHQYSVPRQAAA</sequence>
<dbReference type="EMBL" id="PDJK01000002">
    <property type="protein sequence ID" value="PFG48303.1"/>
    <property type="molecule type" value="Genomic_DNA"/>
</dbReference>
<gene>
    <name evidence="2" type="ORF">ATK36_3385</name>
</gene>
<evidence type="ECO:0000256" key="1">
    <source>
        <dbReference type="SAM" id="MobiDB-lite"/>
    </source>
</evidence>
<evidence type="ECO:0000313" key="3">
    <source>
        <dbReference type="Proteomes" id="UP000243542"/>
    </source>
</evidence>
<comment type="caution">
    <text evidence="2">The sequence shown here is derived from an EMBL/GenBank/DDBJ whole genome shotgun (WGS) entry which is preliminary data.</text>
</comment>
<dbReference type="InterPro" id="IPR025855">
    <property type="entry name" value="Replic_Relax"/>
</dbReference>
<evidence type="ECO:0000313" key="2">
    <source>
        <dbReference type="EMBL" id="PFG48303.1"/>
    </source>
</evidence>
<proteinExistence type="predicted"/>
<accession>A0A2A9FBI2</accession>